<name>A0ABS7HL21_9MICO</name>
<comment type="caution">
    <text evidence="1">The sequence shown here is derived from an EMBL/GenBank/DDBJ whole genome shotgun (WGS) entry which is preliminary data.</text>
</comment>
<sequence length="47" mass="4979">MTISPRVQVTREEALMAAAEVLVDIAVRVETEKALAAAAVEPTERAA</sequence>
<accession>A0ABS7HL21</accession>
<dbReference type="Proteomes" id="UP001196843">
    <property type="component" value="Unassembled WGS sequence"/>
</dbReference>
<dbReference type="EMBL" id="JAEUAW010000003">
    <property type="protein sequence ID" value="MBW9093149.1"/>
    <property type="molecule type" value="Genomic_DNA"/>
</dbReference>
<proteinExistence type="predicted"/>
<gene>
    <name evidence="1" type="ORF">JNB62_05590</name>
</gene>
<organism evidence="1 2">
    <name type="scientific">Microbacterium jejuense</name>
    <dbReference type="NCBI Taxonomy" id="1263637"/>
    <lineage>
        <taxon>Bacteria</taxon>
        <taxon>Bacillati</taxon>
        <taxon>Actinomycetota</taxon>
        <taxon>Actinomycetes</taxon>
        <taxon>Micrococcales</taxon>
        <taxon>Microbacteriaceae</taxon>
        <taxon>Microbacterium</taxon>
    </lineage>
</organism>
<protein>
    <submittedName>
        <fullName evidence="1">Uncharacterized protein</fullName>
    </submittedName>
</protein>
<evidence type="ECO:0000313" key="1">
    <source>
        <dbReference type="EMBL" id="MBW9093149.1"/>
    </source>
</evidence>
<keyword evidence="2" id="KW-1185">Reference proteome</keyword>
<dbReference type="RefSeq" id="WP_220299871.1">
    <property type="nucleotide sequence ID" value="NZ_JAEUAW010000003.1"/>
</dbReference>
<reference evidence="1 2" key="1">
    <citation type="journal article" date="2021" name="MBio">
        <title>Poor Competitiveness of Bradyrhizobium in Pigeon Pea Root Colonization in Indian Soils.</title>
        <authorList>
            <person name="Chalasani D."/>
            <person name="Basu A."/>
            <person name="Pullabhotla S.V.S.R.N."/>
            <person name="Jorrin B."/>
            <person name="Neal A.L."/>
            <person name="Poole P.S."/>
            <person name="Podile A.R."/>
            <person name="Tkacz A."/>
        </authorList>
    </citation>
    <scope>NUCLEOTIDE SEQUENCE [LARGE SCALE GENOMIC DNA]</scope>
    <source>
        <strain evidence="1 2">HU14</strain>
    </source>
</reference>
<evidence type="ECO:0000313" key="2">
    <source>
        <dbReference type="Proteomes" id="UP001196843"/>
    </source>
</evidence>